<dbReference type="PANTHER" id="PTHR43132:SF2">
    <property type="entry name" value="ARSENICAL RESISTANCE OPERON REPRESSOR ARSR-RELATED"/>
    <property type="match status" value="1"/>
</dbReference>
<evidence type="ECO:0000259" key="4">
    <source>
        <dbReference type="PROSITE" id="PS50987"/>
    </source>
</evidence>
<dbReference type="Gene3D" id="1.10.10.10">
    <property type="entry name" value="Winged helix-like DNA-binding domain superfamily/Winged helix DNA-binding domain"/>
    <property type="match status" value="1"/>
</dbReference>
<feature type="domain" description="HTH arsR-type" evidence="4">
    <location>
        <begin position="26"/>
        <end position="120"/>
    </location>
</feature>
<dbReference type="NCBIfam" id="NF033788">
    <property type="entry name" value="HTH_metalloreg"/>
    <property type="match status" value="1"/>
</dbReference>
<dbReference type="InterPro" id="IPR001845">
    <property type="entry name" value="HTH_ArsR_DNA-bd_dom"/>
</dbReference>
<sequence length="130" mass="13953">MMAGMIAKARVQSHPVSASPVSPAPVDEPGSALFARFFSGLADETRLRIVRLLLDGPRSVGELVAALGIAQSRVSNHLSCLKWCGYVRTQRRGKYVIYELGSPRIAEIVALAQEVVAQNAAHIAACTRLV</sequence>
<dbReference type="AlphaFoldDB" id="E6PGQ6"/>
<dbReference type="InterPro" id="IPR036388">
    <property type="entry name" value="WH-like_DNA-bd_sf"/>
</dbReference>
<gene>
    <name evidence="5" type="primary">merR</name>
    <name evidence="5" type="ORF">CARN1_2507</name>
</gene>
<dbReference type="PRINTS" id="PR00778">
    <property type="entry name" value="HTHARSR"/>
</dbReference>
<protein>
    <submittedName>
        <fullName evidence="5">Mercury resistance operon repressor</fullName>
    </submittedName>
</protein>
<organism evidence="5">
    <name type="scientific">mine drainage metagenome</name>
    <dbReference type="NCBI Taxonomy" id="410659"/>
    <lineage>
        <taxon>unclassified sequences</taxon>
        <taxon>metagenomes</taxon>
        <taxon>ecological metagenomes</taxon>
    </lineage>
</organism>
<dbReference type="EMBL" id="CABL01000014">
    <property type="protein sequence ID" value="CBH75644.1"/>
    <property type="molecule type" value="Genomic_DNA"/>
</dbReference>
<dbReference type="CDD" id="cd00090">
    <property type="entry name" value="HTH_ARSR"/>
    <property type="match status" value="1"/>
</dbReference>
<keyword evidence="2" id="KW-0238">DNA-binding</keyword>
<dbReference type="SMART" id="SM00418">
    <property type="entry name" value="HTH_ARSR"/>
    <property type="match status" value="1"/>
</dbReference>
<accession>E6PGQ6</accession>
<keyword evidence="3" id="KW-0804">Transcription</keyword>
<dbReference type="InterPro" id="IPR011991">
    <property type="entry name" value="ArsR-like_HTH"/>
</dbReference>
<name>E6PGQ6_9ZZZZ</name>
<dbReference type="PANTHER" id="PTHR43132">
    <property type="entry name" value="ARSENICAL RESISTANCE OPERON REPRESSOR ARSR-RELATED"/>
    <property type="match status" value="1"/>
</dbReference>
<dbReference type="GO" id="GO:0003700">
    <property type="term" value="F:DNA-binding transcription factor activity"/>
    <property type="evidence" value="ECO:0007669"/>
    <property type="project" value="InterPro"/>
</dbReference>
<dbReference type="InterPro" id="IPR051011">
    <property type="entry name" value="Metal_resp_trans_reg"/>
</dbReference>
<proteinExistence type="predicted"/>
<keyword evidence="1" id="KW-0805">Transcription regulation</keyword>
<comment type="caution">
    <text evidence="5">The sequence shown here is derived from an EMBL/GenBank/DDBJ whole genome shotgun (WGS) entry which is preliminary data.</text>
</comment>
<evidence type="ECO:0000256" key="2">
    <source>
        <dbReference type="ARBA" id="ARBA00023125"/>
    </source>
</evidence>
<evidence type="ECO:0000256" key="3">
    <source>
        <dbReference type="ARBA" id="ARBA00023163"/>
    </source>
</evidence>
<evidence type="ECO:0000256" key="1">
    <source>
        <dbReference type="ARBA" id="ARBA00023015"/>
    </source>
</evidence>
<reference evidence="5" key="1">
    <citation type="submission" date="2009-10" db="EMBL/GenBank/DDBJ databases">
        <title>Diversity of trophic interactions inside an arsenic-rich microbial ecosystem.</title>
        <authorList>
            <person name="Bertin P.N."/>
            <person name="Heinrich-Salmeron A."/>
            <person name="Pelletier E."/>
            <person name="Goulhen-Chollet F."/>
            <person name="Arsene-Ploetze F."/>
            <person name="Gallien S."/>
            <person name="Calteau A."/>
            <person name="Vallenet D."/>
            <person name="Casiot C."/>
            <person name="Chane-Woon-Ming B."/>
            <person name="Giloteaux L."/>
            <person name="Barakat M."/>
            <person name="Bonnefoy V."/>
            <person name="Bruneel O."/>
            <person name="Chandler M."/>
            <person name="Cleiss J."/>
            <person name="Duran R."/>
            <person name="Elbaz-Poulichet F."/>
            <person name="Fonknechten N."/>
            <person name="Lauga B."/>
            <person name="Mornico D."/>
            <person name="Ortet P."/>
            <person name="Schaeffer C."/>
            <person name="Siguier P."/>
            <person name="Alexander Thil Smith A."/>
            <person name="Van Dorsselaer A."/>
            <person name="Weissenbach J."/>
            <person name="Medigue C."/>
            <person name="Le Paslier D."/>
        </authorList>
    </citation>
    <scope>NUCLEOTIDE SEQUENCE</scope>
</reference>
<dbReference type="SUPFAM" id="SSF46785">
    <property type="entry name" value="Winged helix' DNA-binding domain"/>
    <property type="match status" value="1"/>
</dbReference>
<dbReference type="PROSITE" id="PS50987">
    <property type="entry name" value="HTH_ARSR_2"/>
    <property type="match status" value="1"/>
</dbReference>
<dbReference type="InterPro" id="IPR036390">
    <property type="entry name" value="WH_DNA-bd_sf"/>
</dbReference>
<dbReference type="Pfam" id="PF01022">
    <property type="entry name" value="HTH_5"/>
    <property type="match status" value="1"/>
</dbReference>
<dbReference type="GO" id="GO:0003677">
    <property type="term" value="F:DNA binding"/>
    <property type="evidence" value="ECO:0007669"/>
    <property type="project" value="UniProtKB-KW"/>
</dbReference>
<evidence type="ECO:0000313" key="5">
    <source>
        <dbReference type="EMBL" id="CBH75644.1"/>
    </source>
</evidence>